<evidence type="ECO:0000313" key="3">
    <source>
        <dbReference type="RefSeq" id="XP_015174751.1"/>
    </source>
</evidence>
<feature type="non-terminal residue" evidence="3">
    <location>
        <position position="472"/>
    </location>
</feature>
<keyword evidence="2" id="KW-1185">Reference proteome</keyword>
<sequence>MSADKCIIIIAGIPEDVYFCHLCYIIEYKKIFKSAAEWKPWLQKICYRWNWSHKKSPLIWRKVGLSKNNVTYIGSITQFWEFLQTHYNISTCIMQDDLKRLQLDYLLMYEATLKLPPVKTSLIQHRCITVIGAGKALCLDLIPQLITTKELWLTNGIIVNLYDEPGCYFKIKHIVKDMEAIGGGLYATRIIENISDGLCDCDILINLDVISKEENESTNSWLRSNYDSMAKLARQINRYAPSEMKVLFCSTSASCFCVNVLHALVTKLPKTSMVAVSTHYGLEIMYNFITKFNLPVYNFGCPPVWGFLGINRFVDVCHMIQKYEVYKPNNRAMFAEEGTTLPLGFKYPELRYFFYSAHDNNPYNGYFERKAITQYQVGRNENFQVCKAICDLLKLWYSSEENIGDEIISLGISSDGTFGIPEGLVFSQPVYLTNLKDGSRVWMPFNNFPLPCIPLHIFNNLILTAVILKEQF</sequence>
<dbReference type="GeneID" id="107065509"/>
<name>A0ABM1I3G4_POLDO</name>
<protein>
    <submittedName>
        <fullName evidence="3">Malate dehydrogenase 1B</fullName>
    </submittedName>
</protein>
<dbReference type="Proteomes" id="UP000694924">
    <property type="component" value="Unplaced"/>
</dbReference>
<keyword evidence="1" id="KW-0560">Oxidoreductase</keyword>
<dbReference type="Gene3D" id="3.90.110.10">
    <property type="entry name" value="Lactate dehydrogenase/glycoside hydrolase, family 4, C-terminal"/>
    <property type="match status" value="1"/>
</dbReference>
<proteinExistence type="predicted"/>
<dbReference type="InterPro" id="IPR010945">
    <property type="entry name" value="Malate_DH_type2"/>
</dbReference>
<accession>A0ABM1I3G4</accession>
<dbReference type="Gene3D" id="3.40.50.720">
    <property type="entry name" value="NAD(P)-binding Rossmann-like Domain"/>
    <property type="match status" value="1"/>
</dbReference>
<evidence type="ECO:0000313" key="2">
    <source>
        <dbReference type="Proteomes" id="UP000694924"/>
    </source>
</evidence>
<dbReference type="RefSeq" id="XP_015174751.1">
    <property type="nucleotide sequence ID" value="XM_015319265.1"/>
</dbReference>
<organism evidence="2 3">
    <name type="scientific">Polistes dominula</name>
    <name type="common">European paper wasp</name>
    <name type="synonym">Vespa dominula</name>
    <dbReference type="NCBI Taxonomy" id="743375"/>
    <lineage>
        <taxon>Eukaryota</taxon>
        <taxon>Metazoa</taxon>
        <taxon>Ecdysozoa</taxon>
        <taxon>Arthropoda</taxon>
        <taxon>Hexapoda</taxon>
        <taxon>Insecta</taxon>
        <taxon>Pterygota</taxon>
        <taxon>Neoptera</taxon>
        <taxon>Endopterygota</taxon>
        <taxon>Hymenoptera</taxon>
        <taxon>Apocrita</taxon>
        <taxon>Aculeata</taxon>
        <taxon>Vespoidea</taxon>
        <taxon>Vespidae</taxon>
        <taxon>Polistinae</taxon>
        <taxon>Polistini</taxon>
        <taxon>Polistes</taxon>
    </lineage>
</organism>
<evidence type="ECO:0000256" key="1">
    <source>
        <dbReference type="ARBA" id="ARBA00023002"/>
    </source>
</evidence>
<gene>
    <name evidence="3" type="primary">LOC107065509</name>
</gene>
<dbReference type="PANTHER" id="PTHR23382">
    <property type="entry name" value="MALATE DEHYDROGENASE"/>
    <property type="match status" value="1"/>
</dbReference>
<reference evidence="3" key="1">
    <citation type="submission" date="2025-08" db="UniProtKB">
        <authorList>
            <consortium name="RefSeq"/>
        </authorList>
    </citation>
    <scope>IDENTIFICATION</scope>
    <source>
        <tissue evidence="3">Whole body</tissue>
    </source>
</reference>
<dbReference type="InterPro" id="IPR015955">
    <property type="entry name" value="Lactate_DH/Glyco_Ohase_4_C"/>
</dbReference>